<evidence type="ECO:0000313" key="2">
    <source>
        <dbReference type="Proteomes" id="UP000250174"/>
    </source>
</evidence>
<dbReference type="AlphaFoldDB" id="A0AAX1Q730"/>
<reference evidence="1 2" key="1">
    <citation type="submission" date="2016-03" db="EMBL/GenBank/DDBJ databases">
        <title>Comparison of Bacillus endophyticus and B. anthracis characteristics using whole genome sequence analysis and microbiological techniques.</title>
        <authorList>
            <person name="Lekota K.E."/>
            <person name="Mafofo J."/>
            <person name="Rees J."/>
            <person name="Muchadeyi F.C."/>
            <person name="Madoroba E."/>
            <person name="Van Heerden H."/>
        </authorList>
    </citation>
    <scope>NUCLEOTIDE SEQUENCE [LARGE SCALE GENOMIC DNA]</scope>
    <source>
        <strain evidence="1 2">3631_10C</strain>
    </source>
</reference>
<evidence type="ECO:0008006" key="3">
    <source>
        <dbReference type="Google" id="ProtNLM"/>
    </source>
</evidence>
<dbReference type="InterPro" id="IPR025127">
    <property type="entry name" value="DUF4054"/>
</dbReference>
<comment type="caution">
    <text evidence="1">The sequence shown here is derived from an EMBL/GenBank/DDBJ whole genome shotgun (WGS) entry which is preliminary data.</text>
</comment>
<dbReference type="Proteomes" id="UP000250174">
    <property type="component" value="Unassembled WGS sequence"/>
</dbReference>
<protein>
    <recommendedName>
        <fullName evidence="3">DUF4054 domain-containing protein</fullName>
    </recommendedName>
</protein>
<name>A0AAX1Q730_9BACI</name>
<sequence length="117" mass="13150">MRQVSLLITPEIIQKTASHLASVDPAVLQIFIDEATLEVEDLDISEGNKERLVRLYATHLASLKAENIKREKLDGLETEYHAPVSSVGLEITSYGQEYLRLFEKLTTKPKGLNLMVL</sequence>
<accession>A0AAX1Q730</accession>
<dbReference type="EMBL" id="LVYK01000037">
    <property type="protein sequence ID" value="RAS75240.1"/>
    <property type="molecule type" value="Genomic_DNA"/>
</dbReference>
<organism evidence="1 2">
    <name type="scientific">Priestia endophytica</name>
    <dbReference type="NCBI Taxonomy" id="135735"/>
    <lineage>
        <taxon>Bacteria</taxon>
        <taxon>Bacillati</taxon>
        <taxon>Bacillota</taxon>
        <taxon>Bacilli</taxon>
        <taxon>Bacillales</taxon>
        <taxon>Bacillaceae</taxon>
        <taxon>Priestia</taxon>
    </lineage>
</organism>
<gene>
    <name evidence="1" type="ORF">A3864_16370</name>
</gene>
<dbReference type="Pfam" id="PF13262">
    <property type="entry name" value="DUF4054"/>
    <property type="match status" value="1"/>
</dbReference>
<proteinExistence type="predicted"/>
<evidence type="ECO:0000313" key="1">
    <source>
        <dbReference type="EMBL" id="RAS75240.1"/>
    </source>
</evidence>